<dbReference type="NCBIfam" id="TIGR01071">
    <property type="entry name" value="rplO_bact"/>
    <property type="match status" value="1"/>
</dbReference>
<proteinExistence type="inferred from homology"/>
<comment type="similarity">
    <text evidence="1 4 5">Belongs to the universal ribosomal protein uL15 family.</text>
</comment>
<evidence type="ECO:0000313" key="8">
    <source>
        <dbReference type="EMBL" id="PIR70260.1"/>
    </source>
</evidence>
<dbReference type="InterPro" id="IPR030878">
    <property type="entry name" value="Ribosomal_uL15"/>
</dbReference>
<dbReference type="PANTHER" id="PTHR12934:SF11">
    <property type="entry name" value="LARGE RIBOSOMAL SUBUNIT PROTEIN UL15M"/>
    <property type="match status" value="1"/>
</dbReference>
<evidence type="ECO:0000256" key="2">
    <source>
        <dbReference type="ARBA" id="ARBA00022980"/>
    </source>
</evidence>
<evidence type="ECO:0000256" key="5">
    <source>
        <dbReference type="RuleBase" id="RU003888"/>
    </source>
</evidence>
<dbReference type="InterPro" id="IPR036227">
    <property type="entry name" value="Ribosomal_uL15/eL18_sf"/>
</dbReference>
<sequence length="143" mass="15970">MQTHQVKSKYSKKKKRVGRGGKRGTYSGKGLKGQKSRAGHKMRPEFRDIIKKIPKKRGYRMSVARSNVQEVNLGFLDKIIKEGETVTPKLLALRKVIKISGRKFPEVKLLASGKLTKKLLVKDCQVSAGAKKRIEELGGQVLG</sequence>
<evidence type="ECO:0000259" key="7">
    <source>
        <dbReference type="Pfam" id="PF00828"/>
    </source>
</evidence>
<evidence type="ECO:0000256" key="3">
    <source>
        <dbReference type="ARBA" id="ARBA00023274"/>
    </source>
</evidence>
<dbReference type="Gene3D" id="3.100.10.10">
    <property type="match status" value="1"/>
</dbReference>
<dbReference type="Proteomes" id="UP000229383">
    <property type="component" value="Unassembled WGS sequence"/>
</dbReference>
<organism evidence="8 9">
    <name type="scientific">Candidatus Niyogibacteria bacterium CG10_big_fil_rev_8_21_14_0_10_42_19</name>
    <dbReference type="NCBI Taxonomy" id="1974725"/>
    <lineage>
        <taxon>Bacteria</taxon>
        <taxon>Candidatus Niyogiibacteriota</taxon>
    </lineage>
</organism>
<dbReference type="SUPFAM" id="SSF52080">
    <property type="entry name" value="Ribosomal proteins L15p and L18e"/>
    <property type="match status" value="1"/>
</dbReference>
<dbReference type="AlphaFoldDB" id="A0A2H0TFE0"/>
<evidence type="ECO:0000256" key="6">
    <source>
        <dbReference type="SAM" id="MobiDB-lite"/>
    </source>
</evidence>
<dbReference type="PANTHER" id="PTHR12934">
    <property type="entry name" value="50S RIBOSOMAL PROTEIN L15"/>
    <property type="match status" value="1"/>
</dbReference>
<keyword evidence="4" id="KW-0699">rRNA-binding</keyword>
<keyword evidence="2 4" id="KW-0689">Ribosomal protein</keyword>
<dbReference type="Pfam" id="PF00828">
    <property type="entry name" value="Ribosomal_L27A"/>
    <property type="match status" value="1"/>
</dbReference>
<dbReference type="GO" id="GO:0006412">
    <property type="term" value="P:translation"/>
    <property type="evidence" value="ECO:0007669"/>
    <property type="project" value="UniProtKB-UniRule"/>
</dbReference>
<feature type="compositionally biased region" description="Basic residues" evidence="6">
    <location>
        <begin position="1"/>
        <end position="22"/>
    </location>
</feature>
<comment type="subunit">
    <text evidence="4">Part of the 50S ribosomal subunit.</text>
</comment>
<evidence type="ECO:0000313" key="9">
    <source>
        <dbReference type="Proteomes" id="UP000229383"/>
    </source>
</evidence>
<dbReference type="GO" id="GO:0022625">
    <property type="term" value="C:cytosolic large ribosomal subunit"/>
    <property type="evidence" value="ECO:0007669"/>
    <property type="project" value="TreeGrafter"/>
</dbReference>
<dbReference type="InterPro" id="IPR021131">
    <property type="entry name" value="Ribosomal_uL15/eL18"/>
</dbReference>
<evidence type="ECO:0000256" key="4">
    <source>
        <dbReference type="HAMAP-Rule" id="MF_01341"/>
    </source>
</evidence>
<feature type="compositionally biased region" description="Basic residues" evidence="6">
    <location>
        <begin position="32"/>
        <end position="41"/>
    </location>
</feature>
<evidence type="ECO:0000256" key="1">
    <source>
        <dbReference type="ARBA" id="ARBA00007320"/>
    </source>
</evidence>
<protein>
    <recommendedName>
        <fullName evidence="4">Large ribosomal subunit protein uL15</fullName>
    </recommendedName>
</protein>
<accession>A0A2H0TFE0</accession>
<feature type="region of interest" description="Disordered" evidence="6">
    <location>
        <begin position="1"/>
        <end position="44"/>
    </location>
</feature>
<reference evidence="9" key="1">
    <citation type="submission" date="2017-09" db="EMBL/GenBank/DDBJ databases">
        <title>Depth-based differentiation of microbial function through sediment-hosted aquifers and enrichment of novel symbionts in the deep terrestrial subsurface.</title>
        <authorList>
            <person name="Probst A.J."/>
            <person name="Ladd B."/>
            <person name="Jarett J.K."/>
            <person name="Geller-Mcgrath D.E."/>
            <person name="Sieber C.M.K."/>
            <person name="Emerson J.B."/>
            <person name="Anantharaman K."/>
            <person name="Thomas B.C."/>
            <person name="Malmstrom R."/>
            <person name="Stieglmeier M."/>
            <person name="Klingl A."/>
            <person name="Woyke T."/>
            <person name="Ryan C.M."/>
            <person name="Banfield J.F."/>
        </authorList>
    </citation>
    <scope>NUCLEOTIDE SEQUENCE [LARGE SCALE GENOMIC DNA]</scope>
</reference>
<feature type="domain" description="Large ribosomal subunit protein uL15/eL18" evidence="7">
    <location>
        <begin position="70"/>
        <end position="141"/>
    </location>
</feature>
<comment type="caution">
    <text evidence="8">The sequence shown here is derived from an EMBL/GenBank/DDBJ whole genome shotgun (WGS) entry which is preliminary data.</text>
</comment>
<dbReference type="GO" id="GO:0019843">
    <property type="term" value="F:rRNA binding"/>
    <property type="evidence" value="ECO:0007669"/>
    <property type="project" value="UniProtKB-UniRule"/>
</dbReference>
<keyword evidence="4" id="KW-0694">RNA-binding</keyword>
<dbReference type="PROSITE" id="PS00475">
    <property type="entry name" value="RIBOSOMAL_L15"/>
    <property type="match status" value="1"/>
</dbReference>
<name>A0A2H0TFE0_9BACT</name>
<dbReference type="HAMAP" id="MF_01341">
    <property type="entry name" value="Ribosomal_uL15"/>
    <property type="match status" value="1"/>
</dbReference>
<comment type="function">
    <text evidence="4">Binds to the 23S rRNA.</text>
</comment>
<dbReference type="EMBL" id="PFCN01000030">
    <property type="protein sequence ID" value="PIR70260.1"/>
    <property type="molecule type" value="Genomic_DNA"/>
</dbReference>
<dbReference type="GO" id="GO:0003735">
    <property type="term" value="F:structural constituent of ribosome"/>
    <property type="evidence" value="ECO:0007669"/>
    <property type="project" value="InterPro"/>
</dbReference>
<gene>
    <name evidence="4 8" type="primary">rplO</name>
    <name evidence="8" type="ORF">COU46_02505</name>
</gene>
<dbReference type="InterPro" id="IPR005749">
    <property type="entry name" value="Ribosomal_uL15_bac-type"/>
</dbReference>
<keyword evidence="3 4" id="KW-0687">Ribonucleoprotein</keyword>
<dbReference type="InterPro" id="IPR001196">
    <property type="entry name" value="Ribosomal_uL15_CS"/>
</dbReference>